<dbReference type="AlphaFoldDB" id="A0A9D4RYY6"/>
<name>A0A9D4RYY6_DREPO</name>
<reference evidence="1" key="2">
    <citation type="submission" date="2020-11" db="EMBL/GenBank/DDBJ databases">
        <authorList>
            <person name="McCartney M.A."/>
            <person name="Auch B."/>
            <person name="Kono T."/>
            <person name="Mallez S."/>
            <person name="Becker A."/>
            <person name="Gohl D.M."/>
            <person name="Silverstein K.A.T."/>
            <person name="Koren S."/>
            <person name="Bechman K.B."/>
            <person name="Herman A."/>
            <person name="Abrahante J.E."/>
            <person name="Garbe J."/>
        </authorList>
    </citation>
    <scope>NUCLEOTIDE SEQUENCE</scope>
    <source>
        <strain evidence="1">Duluth1</strain>
        <tissue evidence="1">Whole animal</tissue>
    </source>
</reference>
<keyword evidence="2" id="KW-1185">Reference proteome</keyword>
<reference evidence="1" key="1">
    <citation type="journal article" date="2019" name="bioRxiv">
        <title>The Genome of the Zebra Mussel, Dreissena polymorpha: A Resource for Invasive Species Research.</title>
        <authorList>
            <person name="McCartney M.A."/>
            <person name="Auch B."/>
            <person name="Kono T."/>
            <person name="Mallez S."/>
            <person name="Zhang Y."/>
            <person name="Obille A."/>
            <person name="Becker A."/>
            <person name="Abrahante J.E."/>
            <person name="Garbe J."/>
            <person name="Badalamenti J.P."/>
            <person name="Herman A."/>
            <person name="Mangelson H."/>
            <person name="Liachko I."/>
            <person name="Sullivan S."/>
            <person name="Sone E.D."/>
            <person name="Koren S."/>
            <person name="Silverstein K.A.T."/>
            <person name="Beckman K.B."/>
            <person name="Gohl D.M."/>
        </authorList>
    </citation>
    <scope>NUCLEOTIDE SEQUENCE</scope>
    <source>
        <strain evidence="1">Duluth1</strain>
        <tissue evidence="1">Whole animal</tissue>
    </source>
</reference>
<protein>
    <submittedName>
        <fullName evidence="1">Uncharacterized protein</fullName>
    </submittedName>
</protein>
<accession>A0A9D4RYY6</accession>
<dbReference type="EMBL" id="JAIWYP010000001">
    <property type="protein sequence ID" value="KAH3884143.1"/>
    <property type="molecule type" value="Genomic_DNA"/>
</dbReference>
<sequence length="51" mass="5676">MWKYPEPRAISRVTLLEGWLNTETDSGETTASSTSLSSRDLEIVGDSWACQ</sequence>
<evidence type="ECO:0000313" key="1">
    <source>
        <dbReference type="EMBL" id="KAH3884143.1"/>
    </source>
</evidence>
<gene>
    <name evidence="1" type="ORF">DPMN_008115</name>
</gene>
<dbReference type="Proteomes" id="UP000828390">
    <property type="component" value="Unassembled WGS sequence"/>
</dbReference>
<comment type="caution">
    <text evidence="1">The sequence shown here is derived from an EMBL/GenBank/DDBJ whole genome shotgun (WGS) entry which is preliminary data.</text>
</comment>
<organism evidence="1 2">
    <name type="scientific">Dreissena polymorpha</name>
    <name type="common">Zebra mussel</name>
    <name type="synonym">Mytilus polymorpha</name>
    <dbReference type="NCBI Taxonomy" id="45954"/>
    <lineage>
        <taxon>Eukaryota</taxon>
        <taxon>Metazoa</taxon>
        <taxon>Spiralia</taxon>
        <taxon>Lophotrochozoa</taxon>
        <taxon>Mollusca</taxon>
        <taxon>Bivalvia</taxon>
        <taxon>Autobranchia</taxon>
        <taxon>Heteroconchia</taxon>
        <taxon>Euheterodonta</taxon>
        <taxon>Imparidentia</taxon>
        <taxon>Neoheterodontei</taxon>
        <taxon>Myida</taxon>
        <taxon>Dreissenoidea</taxon>
        <taxon>Dreissenidae</taxon>
        <taxon>Dreissena</taxon>
    </lineage>
</organism>
<proteinExistence type="predicted"/>
<evidence type="ECO:0000313" key="2">
    <source>
        <dbReference type="Proteomes" id="UP000828390"/>
    </source>
</evidence>